<feature type="transmembrane region" description="Helical" evidence="11">
    <location>
        <begin position="304"/>
        <end position="321"/>
    </location>
</feature>
<dbReference type="PANTHER" id="PTHR10408">
    <property type="entry name" value="STEROL O-ACYLTRANSFERASE"/>
    <property type="match status" value="1"/>
</dbReference>
<dbReference type="PIRSF" id="PIRSF000439">
    <property type="entry name" value="Oat_ACAT_DAG_ARE"/>
    <property type="match status" value="1"/>
</dbReference>
<proteinExistence type="inferred from homology"/>
<dbReference type="PANTHER" id="PTHR10408:SF8">
    <property type="entry name" value="O-ACYLTRANSFERASE"/>
    <property type="match status" value="1"/>
</dbReference>
<dbReference type="EMBL" id="ASPP01006813">
    <property type="protein sequence ID" value="ETO28186.1"/>
    <property type="molecule type" value="Genomic_DNA"/>
</dbReference>
<name>X6NQ88_RETFI</name>
<protein>
    <submittedName>
        <fullName evidence="12">Uncharacterized protein</fullName>
    </submittedName>
</protein>
<evidence type="ECO:0000256" key="5">
    <source>
        <dbReference type="ARBA" id="ARBA00022824"/>
    </source>
</evidence>
<evidence type="ECO:0000256" key="1">
    <source>
        <dbReference type="ARBA" id="ARBA00004477"/>
    </source>
</evidence>
<feature type="transmembrane region" description="Helical" evidence="11">
    <location>
        <begin position="273"/>
        <end position="292"/>
    </location>
</feature>
<evidence type="ECO:0000256" key="2">
    <source>
        <dbReference type="ARBA" id="ARBA00009010"/>
    </source>
</evidence>
<reference evidence="12 13" key="1">
    <citation type="journal article" date="2013" name="Curr. Biol.">
        <title>The Genome of the Foraminiferan Reticulomyxa filosa.</title>
        <authorList>
            <person name="Glockner G."/>
            <person name="Hulsmann N."/>
            <person name="Schleicher M."/>
            <person name="Noegel A.A."/>
            <person name="Eichinger L."/>
            <person name="Gallinger C."/>
            <person name="Pawlowski J."/>
            <person name="Sierra R."/>
            <person name="Euteneuer U."/>
            <person name="Pillet L."/>
            <person name="Moustafa A."/>
            <person name="Platzer M."/>
            <person name="Groth M."/>
            <person name="Szafranski K."/>
            <person name="Schliwa M."/>
        </authorList>
    </citation>
    <scope>NUCLEOTIDE SEQUENCE [LARGE SCALE GENOMIC DNA]</scope>
</reference>
<feature type="transmembrane region" description="Helical" evidence="11">
    <location>
        <begin position="116"/>
        <end position="138"/>
    </location>
</feature>
<feature type="region of interest" description="Disordered" evidence="10">
    <location>
        <begin position="1"/>
        <end position="63"/>
    </location>
</feature>
<keyword evidence="7 11" id="KW-0472">Membrane</keyword>
<evidence type="ECO:0000256" key="9">
    <source>
        <dbReference type="PIRSR" id="PIRSR000439-1"/>
    </source>
</evidence>
<evidence type="ECO:0000256" key="10">
    <source>
        <dbReference type="SAM" id="MobiDB-lite"/>
    </source>
</evidence>
<keyword evidence="5" id="KW-0256">Endoplasmic reticulum</keyword>
<evidence type="ECO:0000256" key="7">
    <source>
        <dbReference type="ARBA" id="ARBA00023136"/>
    </source>
</evidence>
<dbReference type="OrthoDB" id="10039049at2759"/>
<keyword evidence="6 11" id="KW-1133">Transmembrane helix</keyword>
<evidence type="ECO:0000256" key="8">
    <source>
        <dbReference type="ARBA" id="ARBA00023315"/>
    </source>
</evidence>
<evidence type="ECO:0000313" key="12">
    <source>
        <dbReference type="EMBL" id="ETO28186.1"/>
    </source>
</evidence>
<gene>
    <name evidence="12" type="ORF">RFI_08945</name>
</gene>
<dbReference type="GO" id="GO:0008374">
    <property type="term" value="F:O-acyltransferase activity"/>
    <property type="evidence" value="ECO:0007669"/>
    <property type="project" value="InterPro"/>
</dbReference>
<evidence type="ECO:0000313" key="13">
    <source>
        <dbReference type="Proteomes" id="UP000023152"/>
    </source>
</evidence>
<dbReference type="Pfam" id="PF03062">
    <property type="entry name" value="MBOAT"/>
    <property type="match status" value="2"/>
</dbReference>
<sequence length="358" mass="42064">MCLKQEVAELKPKSKVAADEVETTTSKTWNVSSSSSEEEENGNGNPTQEQRAKEQKRDDDEEKANWPAYVRKVDTNLDYGELLESFTYFLFVPTLVYRTSYPRTKDVNWINVCKNFVDVALCMIFTWVIFCRFCIPIYSKTTAEPGTFSGLVSSMVNASLPGVMLLLVGFWGVLHCWMNFWAEMLRFGDRQFYQDWWNARSFAQYYSPLLMNLSFDIFVCAHRRWNCVVHDWIYNYMYLPVLECGISKSMSMLIVFTTSAAIHEYVLFMAMKFFYPVLLIMFGGIGVFFIPLTDMWKNARGWNVFLWSTLLIGQGMLLVLYSREWFAQHDQSAQRFIDSKSWLPKSWQLLIHYKRYNR</sequence>
<dbReference type="Proteomes" id="UP000023152">
    <property type="component" value="Unassembled WGS sequence"/>
</dbReference>
<feature type="compositionally biased region" description="Basic and acidic residues" evidence="10">
    <location>
        <begin position="1"/>
        <end position="18"/>
    </location>
</feature>
<feature type="transmembrane region" description="Helical" evidence="11">
    <location>
        <begin position="158"/>
        <end position="182"/>
    </location>
</feature>
<dbReference type="AlphaFoldDB" id="X6NQ88"/>
<evidence type="ECO:0000256" key="4">
    <source>
        <dbReference type="ARBA" id="ARBA00022692"/>
    </source>
</evidence>
<evidence type="ECO:0000256" key="6">
    <source>
        <dbReference type="ARBA" id="ARBA00022989"/>
    </source>
</evidence>
<comment type="subcellular location">
    <subcellularLocation>
        <location evidence="1">Endoplasmic reticulum membrane</location>
        <topology evidence="1">Multi-pass membrane protein</topology>
    </subcellularLocation>
</comment>
<dbReference type="InterPro" id="IPR004299">
    <property type="entry name" value="MBOAT_fam"/>
</dbReference>
<evidence type="ECO:0000256" key="11">
    <source>
        <dbReference type="SAM" id="Phobius"/>
    </source>
</evidence>
<comment type="similarity">
    <text evidence="2">Belongs to the membrane-bound acyltransferase family. Sterol o-acyltransferase subfamily.</text>
</comment>
<dbReference type="GO" id="GO:0008203">
    <property type="term" value="P:cholesterol metabolic process"/>
    <property type="evidence" value="ECO:0007669"/>
    <property type="project" value="TreeGrafter"/>
</dbReference>
<comment type="caution">
    <text evidence="12">The sequence shown here is derived from an EMBL/GenBank/DDBJ whole genome shotgun (WGS) entry which is preliminary data.</text>
</comment>
<dbReference type="InterPro" id="IPR014371">
    <property type="entry name" value="Oat_ACAT_DAG_ARE"/>
</dbReference>
<keyword evidence="13" id="KW-1185">Reference proteome</keyword>
<dbReference type="GO" id="GO:0005789">
    <property type="term" value="C:endoplasmic reticulum membrane"/>
    <property type="evidence" value="ECO:0007669"/>
    <property type="project" value="UniProtKB-SubCell"/>
</dbReference>
<keyword evidence="8" id="KW-0012">Acyltransferase</keyword>
<organism evidence="12 13">
    <name type="scientific">Reticulomyxa filosa</name>
    <dbReference type="NCBI Taxonomy" id="46433"/>
    <lineage>
        <taxon>Eukaryota</taxon>
        <taxon>Sar</taxon>
        <taxon>Rhizaria</taxon>
        <taxon>Retaria</taxon>
        <taxon>Foraminifera</taxon>
        <taxon>Monothalamids</taxon>
        <taxon>Reticulomyxidae</taxon>
        <taxon>Reticulomyxa</taxon>
    </lineage>
</organism>
<keyword evidence="4 11" id="KW-0812">Transmembrane</keyword>
<accession>X6NQ88</accession>
<keyword evidence="3" id="KW-0808">Transferase</keyword>
<evidence type="ECO:0000256" key="3">
    <source>
        <dbReference type="ARBA" id="ARBA00022679"/>
    </source>
</evidence>
<feature type="active site" evidence="9">
    <location>
        <position position="263"/>
    </location>
</feature>